<sequence>MKNVATYQTDTAAVAANRAATSTLLKASTKYMVDALGEGIKQSLNGMDINVEFITLTVRSVAQASGKGVKKLIEKYSAAGRQVAQKRFHYNTTTTLSHS</sequence>
<keyword evidence="2" id="KW-1185">Reference proteome</keyword>
<accession>A0A4Y8SJA8</accession>
<name>A0A4Y8SJA8_9SPHI</name>
<proteinExistence type="predicted"/>
<dbReference type="RefSeq" id="WP_133227900.1">
    <property type="nucleotide sequence ID" value="NZ_SOZE01000004.1"/>
</dbReference>
<dbReference type="OrthoDB" id="799497at2"/>
<dbReference type="AlphaFoldDB" id="A0A4Y8SJA8"/>
<evidence type="ECO:0000313" key="2">
    <source>
        <dbReference type="Proteomes" id="UP000297540"/>
    </source>
</evidence>
<organism evidence="1 2">
    <name type="scientific">Mucilaginibacter psychrotolerans</name>
    <dbReference type="NCBI Taxonomy" id="1524096"/>
    <lineage>
        <taxon>Bacteria</taxon>
        <taxon>Pseudomonadati</taxon>
        <taxon>Bacteroidota</taxon>
        <taxon>Sphingobacteriia</taxon>
        <taxon>Sphingobacteriales</taxon>
        <taxon>Sphingobacteriaceae</taxon>
        <taxon>Mucilaginibacter</taxon>
    </lineage>
</organism>
<reference evidence="1 2" key="1">
    <citation type="journal article" date="2017" name="Int. J. Syst. Evol. Microbiol.">
        <title>Mucilaginibacterpsychrotolerans sp. nov., isolated from peatlands.</title>
        <authorList>
            <person name="Deng Y."/>
            <person name="Shen L."/>
            <person name="Xu B."/>
            <person name="Liu Y."/>
            <person name="Gu Z."/>
            <person name="Liu H."/>
            <person name="Zhou Y."/>
        </authorList>
    </citation>
    <scope>NUCLEOTIDE SEQUENCE [LARGE SCALE GENOMIC DNA]</scope>
    <source>
        <strain evidence="1 2">NH7-4</strain>
    </source>
</reference>
<dbReference type="EMBL" id="SOZE01000004">
    <property type="protein sequence ID" value="TFF39149.1"/>
    <property type="molecule type" value="Genomic_DNA"/>
</dbReference>
<comment type="caution">
    <text evidence="1">The sequence shown here is derived from an EMBL/GenBank/DDBJ whole genome shotgun (WGS) entry which is preliminary data.</text>
</comment>
<evidence type="ECO:0000313" key="1">
    <source>
        <dbReference type="EMBL" id="TFF39149.1"/>
    </source>
</evidence>
<gene>
    <name evidence="1" type="ORF">E2R66_05880</name>
</gene>
<protein>
    <submittedName>
        <fullName evidence="1">Uncharacterized protein</fullName>
    </submittedName>
</protein>
<dbReference type="Proteomes" id="UP000297540">
    <property type="component" value="Unassembled WGS sequence"/>
</dbReference>